<keyword evidence="2" id="KW-0378">Hydrolase</keyword>
<dbReference type="InterPro" id="IPR029058">
    <property type="entry name" value="AB_hydrolase_fold"/>
</dbReference>
<dbReference type="Proteomes" id="UP000027746">
    <property type="component" value="Unassembled WGS sequence"/>
</dbReference>
<proteinExistence type="predicted"/>
<feature type="domain" description="Serine aminopeptidase S33" evidence="1">
    <location>
        <begin position="41"/>
        <end position="293"/>
    </location>
</feature>
<comment type="caution">
    <text evidence="2">The sequence shown here is derived from an EMBL/GenBank/DDBJ whole genome shotgun (WGS) entry which is preliminary data.</text>
</comment>
<dbReference type="InterPro" id="IPR022742">
    <property type="entry name" value="Hydrolase_4"/>
</dbReference>
<sequence length="313" mass="34700">MAFESAPLFTDHHPGPPGGQAHWATTSDGLRVRIAHWNASAPKGTVLLFPGRTEYVEKYAPAATELAARGLATVAIDWRGQGLADRMLDEVRTGHVVDFLDYQKDVACMVALATEMKLPQPWFLLAHSMGGCIGLRALYDGLPVKAAAFTGPMWGIRIAGHLRPVAWVLSQVMPKLGQGHRLPPGTKLSSYVMSDPFEDNLLTRDREMWDMMVDQLNAHPDLSLGGPSIIWLREALLETQELSRMAAPDLPCITFMGTNERIIHTERVVQRMQSWPRGELVMVEDGEHEVMMEGPAKRGPIFDRMVQTFLAAV</sequence>
<keyword evidence="3" id="KW-1185">Reference proteome</keyword>
<dbReference type="OrthoDB" id="9788260at2"/>
<dbReference type="Pfam" id="PF12146">
    <property type="entry name" value="Hydrolase_4"/>
    <property type="match status" value="1"/>
</dbReference>
<dbReference type="PANTHER" id="PTHR11614">
    <property type="entry name" value="PHOSPHOLIPASE-RELATED"/>
    <property type="match status" value="1"/>
</dbReference>
<reference evidence="2 3" key="1">
    <citation type="submission" date="2014-01" db="EMBL/GenBank/DDBJ databases">
        <title>Sulfitobacter sp. H3 (MCCC 1A00686) Genome Sequencing.</title>
        <authorList>
            <person name="Lai Q."/>
            <person name="Hong Z."/>
        </authorList>
    </citation>
    <scope>NUCLEOTIDE SEQUENCE [LARGE SCALE GENOMIC DNA]</scope>
    <source>
        <strain evidence="2 3">H3</strain>
    </source>
</reference>
<dbReference type="SUPFAM" id="SSF53474">
    <property type="entry name" value="alpha/beta-Hydrolases"/>
    <property type="match status" value="1"/>
</dbReference>
<dbReference type="InterPro" id="IPR051044">
    <property type="entry name" value="MAG_DAG_Lipase"/>
</dbReference>
<dbReference type="GeneID" id="68870683"/>
<dbReference type="RefSeq" id="WP_037921600.1">
    <property type="nucleotide sequence ID" value="NZ_CP054599.1"/>
</dbReference>
<evidence type="ECO:0000313" key="3">
    <source>
        <dbReference type="Proteomes" id="UP000027746"/>
    </source>
</evidence>
<protein>
    <submittedName>
        <fullName evidence="2">Hydrolase</fullName>
    </submittedName>
</protein>
<evidence type="ECO:0000313" key="2">
    <source>
        <dbReference type="EMBL" id="KEJ98131.1"/>
    </source>
</evidence>
<evidence type="ECO:0000259" key="1">
    <source>
        <dbReference type="Pfam" id="PF12146"/>
    </source>
</evidence>
<accession>A0A073J8W4</accession>
<dbReference type="EMBL" id="JAMD01000001">
    <property type="protein sequence ID" value="KEJ98131.1"/>
    <property type="molecule type" value="Genomic_DNA"/>
</dbReference>
<dbReference type="Gene3D" id="3.40.50.1820">
    <property type="entry name" value="alpha/beta hydrolase"/>
    <property type="match status" value="1"/>
</dbReference>
<dbReference type="AlphaFoldDB" id="A0A073J8W4"/>
<name>A0A073J8W4_9RHOB</name>
<dbReference type="GO" id="GO:0016787">
    <property type="term" value="F:hydrolase activity"/>
    <property type="evidence" value="ECO:0007669"/>
    <property type="project" value="UniProtKB-KW"/>
</dbReference>
<gene>
    <name evidence="2" type="ORF">SUH3_03805</name>
</gene>
<organism evidence="2 3">
    <name type="scientific">Pseudosulfitobacter pseudonitzschiae</name>
    <dbReference type="NCBI Taxonomy" id="1402135"/>
    <lineage>
        <taxon>Bacteria</taxon>
        <taxon>Pseudomonadati</taxon>
        <taxon>Pseudomonadota</taxon>
        <taxon>Alphaproteobacteria</taxon>
        <taxon>Rhodobacterales</taxon>
        <taxon>Roseobacteraceae</taxon>
        <taxon>Pseudosulfitobacter</taxon>
    </lineage>
</organism>